<evidence type="ECO:0000313" key="2">
    <source>
        <dbReference type="Proteomes" id="UP001234178"/>
    </source>
</evidence>
<keyword evidence="2" id="KW-1185">Reference proteome</keyword>
<accession>A0ABR0A892</accession>
<proteinExistence type="predicted"/>
<comment type="caution">
    <text evidence="1">The sequence shown here is derived from an EMBL/GenBank/DDBJ whole genome shotgun (WGS) entry which is preliminary data.</text>
</comment>
<sequence>MESLGREELLDKKKKRKINYVMKLQEEVVQLKSEIVSIKVAFTDTAINNFNAHVAISNTSYPAKLDLSTNRFYAQTARGPPLSEVFGLALYEGLFVSRGCEKVL</sequence>
<dbReference type="EMBL" id="JAOYFB010000036">
    <property type="protein sequence ID" value="KAK4021346.1"/>
    <property type="molecule type" value="Genomic_DNA"/>
</dbReference>
<name>A0ABR0A892_9CRUS</name>
<gene>
    <name evidence="1" type="ORF">OUZ56_003263</name>
</gene>
<reference evidence="1 2" key="1">
    <citation type="journal article" date="2023" name="Nucleic Acids Res.">
        <title>The hologenome of Daphnia magna reveals possible DNA methylation and microbiome-mediated evolution of the host genome.</title>
        <authorList>
            <person name="Chaturvedi A."/>
            <person name="Li X."/>
            <person name="Dhandapani V."/>
            <person name="Marshall H."/>
            <person name="Kissane S."/>
            <person name="Cuenca-Cambronero M."/>
            <person name="Asole G."/>
            <person name="Calvet F."/>
            <person name="Ruiz-Romero M."/>
            <person name="Marangio P."/>
            <person name="Guigo R."/>
            <person name="Rago D."/>
            <person name="Mirbahai L."/>
            <person name="Eastwood N."/>
            <person name="Colbourne J.K."/>
            <person name="Zhou J."/>
            <person name="Mallon E."/>
            <person name="Orsini L."/>
        </authorList>
    </citation>
    <scope>NUCLEOTIDE SEQUENCE [LARGE SCALE GENOMIC DNA]</scope>
    <source>
        <strain evidence="1">LRV0_1</strain>
    </source>
</reference>
<evidence type="ECO:0000313" key="1">
    <source>
        <dbReference type="EMBL" id="KAK4021346.1"/>
    </source>
</evidence>
<dbReference type="Proteomes" id="UP001234178">
    <property type="component" value="Unassembled WGS sequence"/>
</dbReference>
<protein>
    <submittedName>
        <fullName evidence="1">Uncharacterized protein</fullName>
    </submittedName>
</protein>
<organism evidence="1 2">
    <name type="scientific">Daphnia magna</name>
    <dbReference type="NCBI Taxonomy" id="35525"/>
    <lineage>
        <taxon>Eukaryota</taxon>
        <taxon>Metazoa</taxon>
        <taxon>Ecdysozoa</taxon>
        <taxon>Arthropoda</taxon>
        <taxon>Crustacea</taxon>
        <taxon>Branchiopoda</taxon>
        <taxon>Diplostraca</taxon>
        <taxon>Cladocera</taxon>
        <taxon>Anomopoda</taxon>
        <taxon>Daphniidae</taxon>
        <taxon>Daphnia</taxon>
    </lineage>
</organism>